<keyword evidence="2" id="KW-1185">Reference proteome</keyword>
<reference evidence="2" key="1">
    <citation type="submission" date="2023-06" db="EMBL/GenBank/DDBJ databases">
        <title>Itaconate inhibition of nontuberculous mycobacteria.</title>
        <authorList>
            <person name="Spilker T."/>
        </authorList>
    </citation>
    <scope>NUCLEOTIDE SEQUENCE [LARGE SCALE GENOMIC DNA]</scope>
    <source>
        <strain evidence="2">FLAC1071</strain>
    </source>
</reference>
<reference evidence="1 2" key="2">
    <citation type="submission" date="2023-06" db="EMBL/GenBank/DDBJ databases">
        <title>Itaconate inhibition of nontuberculous mycobacteria.</title>
        <authorList>
            <person name="Breen P."/>
            <person name="Zimbric M."/>
            <person name="Caverly L."/>
        </authorList>
    </citation>
    <scope>NUCLEOTIDE SEQUENCE [LARGE SCALE GENOMIC DNA]</scope>
    <source>
        <strain evidence="1 2">FLAC1071</strain>
    </source>
</reference>
<evidence type="ECO:0000313" key="2">
    <source>
        <dbReference type="Proteomes" id="UP001529272"/>
    </source>
</evidence>
<dbReference type="RefSeq" id="WP_158514591.1">
    <property type="nucleotide sequence ID" value="NZ_CP012886.2"/>
</dbReference>
<dbReference type="EMBL" id="JASZZX010000016">
    <property type="protein sequence ID" value="MDM3927836.1"/>
    <property type="molecule type" value="Genomic_DNA"/>
</dbReference>
<evidence type="ECO:0000313" key="1">
    <source>
        <dbReference type="EMBL" id="MDM3927836.1"/>
    </source>
</evidence>
<comment type="caution">
    <text evidence="1">The sequence shown here is derived from an EMBL/GenBank/DDBJ whole genome shotgun (WGS) entry which is preliminary data.</text>
</comment>
<sequence length="54" mass="6112">MRGTENAIIWRDRETGHYRVRLMDSGTVAGLFRSVEAAERYVTNVGATVIDIRT</sequence>
<organism evidence="1 2">
    <name type="scientific">Mycobacterium intracellulare subsp. chimaera</name>
    <dbReference type="NCBI Taxonomy" id="222805"/>
    <lineage>
        <taxon>Bacteria</taxon>
        <taxon>Bacillati</taxon>
        <taxon>Actinomycetota</taxon>
        <taxon>Actinomycetes</taxon>
        <taxon>Mycobacteriales</taxon>
        <taxon>Mycobacteriaceae</taxon>
        <taxon>Mycobacterium</taxon>
        <taxon>Mycobacterium avium complex (MAC)</taxon>
    </lineage>
</organism>
<name>A0ABT7P404_MYCIT</name>
<dbReference type="Proteomes" id="UP001529272">
    <property type="component" value="Unassembled WGS sequence"/>
</dbReference>
<protein>
    <recommendedName>
        <fullName evidence="3">DUF1508 domain-containing protein</fullName>
    </recommendedName>
</protein>
<gene>
    <name evidence="1" type="ORF">QRB35_17645</name>
</gene>
<accession>A0ABT7P404</accession>
<proteinExistence type="predicted"/>
<evidence type="ECO:0008006" key="3">
    <source>
        <dbReference type="Google" id="ProtNLM"/>
    </source>
</evidence>